<dbReference type="AlphaFoldDB" id="A0A200Q4X9"/>
<reference evidence="2 3" key="1">
    <citation type="journal article" date="2017" name="Mol. Plant">
        <title>The Genome of Medicinal Plant Macleaya cordata Provides New Insights into Benzylisoquinoline Alkaloids Metabolism.</title>
        <authorList>
            <person name="Liu X."/>
            <person name="Liu Y."/>
            <person name="Huang P."/>
            <person name="Ma Y."/>
            <person name="Qing Z."/>
            <person name="Tang Q."/>
            <person name="Cao H."/>
            <person name="Cheng P."/>
            <person name="Zheng Y."/>
            <person name="Yuan Z."/>
            <person name="Zhou Y."/>
            <person name="Liu J."/>
            <person name="Tang Z."/>
            <person name="Zhuo Y."/>
            <person name="Zhang Y."/>
            <person name="Yu L."/>
            <person name="Huang J."/>
            <person name="Yang P."/>
            <person name="Peng Q."/>
            <person name="Zhang J."/>
            <person name="Jiang W."/>
            <person name="Zhang Z."/>
            <person name="Lin K."/>
            <person name="Ro D.K."/>
            <person name="Chen X."/>
            <person name="Xiong X."/>
            <person name="Shang Y."/>
            <person name="Huang S."/>
            <person name="Zeng J."/>
        </authorList>
    </citation>
    <scope>NUCLEOTIDE SEQUENCE [LARGE SCALE GENOMIC DNA]</scope>
    <source>
        <strain evidence="3">cv. BLH2017</strain>
        <tissue evidence="2">Root</tissue>
    </source>
</reference>
<dbReference type="EMBL" id="MVGT01003115">
    <property type="protein sequence ID" value="OVA05543.1"/>
    <property type="molecule type" value="Genomic_DNA"/>
</dbReference>
<keyword evidence="2" id="KW-0808">Transferase</keyword>
<protein>
    <submittedName>
        <fullName evidence="2">Reverse transcriptase zinc-binding domain</fullName>
    </submittedName>
</protein>
<dbReference type="OrthoDB" id="1938822at2759"/>
<evidence type="ECO:0000313" key="2">
    <source>
        <dbReference type="EMBL" id="OVA05543.1"/>
    </source>
</evidence>
<organism evidence="2 3">
    <name type="scientific">Macleaya cordata</name>
    <name type="common">Five-seeded plume-poppy</name>
    <name type="synonym">Bocconia cordata</name>
    <dbReference type="NCBI Taxonomy" id="56857"/>
    <lineage>
        <taxon>Eukaryota</taxon>
        <taxon>Viridiplantae</taxon>
        <taxon>Streptophyta</taxon>
        <taxon>Embryophyta</taxon>
        <taxon>Tracheophyta</taxon>
        <taxon>Spermatophyta</taxon>
        <taxon>Magnoliopsida</taxon>
        <taxon>Ranunculales</taxon>
        <taxon>Papaveraceae</taxon>
        <taxon>Papaveroideae</taxon>
        <taxon>Macleaya</taxon>
    </lineage>
</organism>
<feature type="domain" description="Reverse transcriptase zinc-binding" evidence="1">
    <location>
        <begin position="52"/>
        <end position="137"/>
    </location>
</feature>
<name>A0A200Q4X9_MACCD</name>
<dbReference type="GO" id="GO:0003964">
    <property type="term" value="F:RNA-directed DNA polymerase activity"/>
    <property type="evidence" value="ECO:0007669"/>
    <property type="project" value="UniProtKB-KW"/>
</dbReference>
<accession>A0A200Q4X9</accession>
<evidence type="ECO:0000259" key="1">
    <source>
        <dbReference type="Pfam" id="PF13966"/>
    </source>
</evidence>
<dbReference type="Pfam" id="PF13966">
    <property type="entry name" value="zf-RVT"/>
    <property type="match status" value="1"/>
</dbReference>
<keyword evidence="2" id="KW-0695">RNA-directed DNA polymerase</keyword>
<dbReference type="InParanoid" id="A0A200Q4X9"/>
<gene>
    <name evidence="2" type="ORF">BVC80_6841g2</name>
</gene>
<sequence length="226" mass="26673">MDCIDQTLRCWNQTILVQHFDQSSIEKIVRIPLSSAISSNRRAWDLSRDGRFSTKSAYLALRGGNRTHDNLWKKFWKIKLPHRVQLFVWKCILNGIPVRDFLSQRINLDSNLCPYYNMMPETTMHAILICPHVRNDWLSSPLRIRTDRFTGTGIRDWVSLWHGEKPYTEKYEYMQKFPLVACIMWSIWMSRNTLIHAGKTDSHEVIINRALAYLPQLPHSTYCSIF</sequence>
<proteinExistence type="predicted"/>
<evidence type="ECO:0000313" key="3">
    <source>
        <dbReference type="Proteomes" id="UP000195402"/>
    </source>
</evidence>
<comment type="caution">
    <text evidence="2">The sequence shown here is derived from an EMBL/GenBank/DDBJ whole genome shotgun (WGS) entry which is preliminary data.</text>
</comment>
<keyword evidence="2" id="KW-0548">Nucleotidyltransferase</keyword>
<dbReference type="Proteomes" id="UP000195402">
    <property type="component" value="Unassembled WGS sequence"/>
</dbReference>
<dbReference type="InterPro" id="IPR026960">
    <property type="entry name" value="RVT-Znf"/>
</dbReference>
<dbReference type="OMA" id="MHAILIC"/>
<keyword evidence="3" id="KW-1185">Reference proteome</keyword>